<name>A0A202E523_9EURY</name>
<evidence type="ECO:0000256" key="2">
    <source>
        <dbReference type="ARBA" id="ARBA00022771"/>
    </source>
</evidence>
<dbReference type="Pfam" id="PF05495">
    <property type="entry name" value="zf-CHY"/>
    <property type="match status" value="1"/>
</dbReference>
<dbReference type="PANTHER" id="PTHR28082:SF1">
    <property type="entry name" value="HELPER OF TIM PROTEIN 13"/>
    <property type="match status" value="1"/>
</dbReference>
<dbReference type="PANTHER" id="PTHR28082">
    <property type="entry name" value="ZINC FINGER PROTEIN"/>
    <property type="match status" value="1"/>
</dbReference>
<dbReference type="InterPro" id="IPR037274">
    <property type="entry name" value="Znf_CHY_sf"/>
</dbReference>
<dbReference type="GO" id="GO:0045041">
    <property type="term" value="P:protein import into mitochondrial intermembrane space"/>
    <property type="evidence" value="ECO:0007669"/>
    <property type="project" value="TreeGrafter"/>
</dbReference>
<sequence length="109" mass="12366">MSLPVRGLEVDPDTRCAHYHNDRDVVAFRFACCDAYFPCFRCHEELTDHEAVPWPRERFDESSVLCGVCEAELPVPAYLEADYRCPSCNAPFNPGCGNHAALYFETDSE</sequence>
<comment type="caution">
    <text evidence="5">The sequence shown here is derived from an EMBL/GenBank/DDBJ whole genome shotgun (WGS) entry which is preliminary data.</text>
</comment>
<reference evidence="5 6" key="1">
    <citation type="submission" date="2017-02" db="EMBL/GenBank/DDBJ databases">
        <title>Natronthermophilus aegyptiacus gen. nov.,sp. nov., an aerobic, extremely halophilic alkalithermophilic archaeon isolated from the athalassohaline Wadi An Natrun, Egypt.</title>
        <authorList>
            <person name="Zhao B."/>
        </authorList>
    </citation>
    <scope>NUCLEOTIDE SEQUENCE [LARGE SCALE GENOMIC DNA]</scope>
    <source>
        <strain evidence="5 6">CGMCC 1.3597</strain>
    </source>
</reference>
<proteinExistence type="predicted"/>
<dbReference type="AlphaFoldDB" id="A0A202E523"/>
<evidence type="ECO:0000256" key="3">
    <source>
        <dbReference type="ARBA" id="ARBA00022833"/>
    </source>
</evidence>
<organism evidence="5 6">
    <name type="scientific">Natronolimnobius baerhuensis</name>
    <dbReference type="NCBI Taxonomy" id="253108"/>
    <lineage>
        <taxon>Archaea</taxon>
        <taxon>Methanobacteriati</taxon>
        <taxon>Methanobacteriota</taxon>
        <taxon>Stenosarchaea group</taxon>
        <taxon>Halobacteria</taxon>
        <taxon>Halobacteriales</taxon>
        <taxon>Natrialbaceae</taxon>
        <taxon>Natronolimnobius</taxon>
    </lineage>
</organism>
<dbReference type="PIRSF" id="PIRSF017292">
    <property type="entry name" value="UCP017292_Znf_CHY"/>
    <property type="match status" value="1"/>
</dbReference>
<dbReference type="OrthoDB" id="189683at2157"/>
<gene>
    <name evidence="5" type="ORF">B2G88_17720</name>
</gene>
<dbReference type="GO" id="GO:0008270">
    <property type="term" value="F:zinc ion binding"/>
    <property type="evidence" value="ECO:0007669"/>
    <property type="project" value="UniProtKB-KW"/>
</dbReference>
<dbReference type="EMBL" id="MWPH01000004">
    <property type="protein sequence ID" value="OVE83298.1"/>
    <property type="molecule type" value="Genomic_DNA"/>
</dbReference>
<dbReference type="InterPro" id="IPR008913">
    <property type="entry name" value="Znf_CHY"/>
</dbReference>
<evidence type="ECO:0000259" key="4">
    <source>
        <dbReference type="PROSITE" id="PS51266"/>
    </source>
</evidence>
<dbReference type="InterPro" id="IPR016694">
    <property type="entry name" value="UCP017292"/>
</dbReference>
<keyword evidence="1" id="KW-0479">Metal-binding</keyword>
<keyword evidence="2" id="KW-0863">Zinc-finger</keyword>
<keyword evidence="6" id="KW-1185">Reference proteome</keyword>
<evidence type="ECO:0000313" key="5">
    <source>
        <dbReference type="EMBL" id="OVE83298.1"/>
    </source>
</evidence>
<accession>A0A202E523</accession>
<protein>
    <recommendedName>
        <fullName evidence="4">CHY-type domain-containing protein</fullName>
    </recommendedName>
</protein>
<dbReference type="SUPFAM" id="SSF161219">
    <property type="entry name" value="CHY zinc finger-like"/>
    <property type="match status" value="1"/>
</dbReference>
<keyword evidence="3" id="KW-0862">Zinc</keyword>
<dbReference type="InterPro" id="IPR052604">
    <property type="entry name" value="Mito_Tim_assembly_helper"/>
</dbReference>
<evidence type="ECO:0000256" key="1">
    <source>
        <dbReference type="ARBA" id="ARBA00022723"/>
    </source>
</evidence>
<feature type="domain" description="CHY-type" evidence="4">
    <location>
        <begin position="9"/>
        <end position="90"/>
    </location>
</feature>
<dbReference type="PROSITE" id="PS51266">
    <property type="entry name" value="ZF_CHY"/>
    <property type="match status" value="1"/>
</dbReference>
<evidence type="ECO:0000313" key="6">
    <source>
        <dbReference type="Proteomes" id="UP000196084"/>
    </source>
</evidence>
<dbReference type="Proteomes" id="UP000196084">
    <property type="component" value="Unassembled WGS sequence"/>
</dbReference>